<dbReference type="FunFam" id="3.40.50.2300:FF:000002">
    <property type="entry name" value="DNA-binding response regulator PhoP"/>
    <property type="match status" value="1"/>
</dbReference>
<dbReference type="InterPro" id="IPR036388">
    <property type="entry name" value="WH-like_DNA-bd_sf"/>
</dbReference>
<dbReference type="EMBL" id="QSON01000015">
    <property type="protein sequence ID" value="RGI98797.1"/>
    <property type="molecule type" value="Genomic_DNA"/>
</dbReference>
<evidence type="ECO:0000256" key="1">
    <source>
        <dbReference type="ARBA" id="ARBA00018672"/>
    </source>
</evidence>
<dbReference type="GO" id="GO:0032993">
    <property type="term" value="C:protein-DNA complex"/>
    <property type="evidence" value="ECO:0007669"/>
    <property type="project" value="TreeGrafter"/>
</dbReference>
<evidence type="ECO:0000256" key="3">
    <source>
        <dbReference type="ARBA" id="ARBA00023012"/>
    </source>
</evidence>
<dbReference type="GO" id="GO:0000156">
    <property type="term" value="F:phosphorelay response regulator activity"/>
    <property type="evidence" value="ECO:0007669"/>
    <property type="project" value="TreeGrafter"/>
</dbReference>
<evidence type="ECO:0000256" key="7">
    <source>
        <dbReference type="ARBA" id="ARBA00024867"/>
    </source>
</evidence>
<organism evidence="12 13">
    <name type="scientific">Hungatella hathewayi</name>
    <dbReference type="NCBI Taxonomy" id="154046"/>
    <lineage>
        <taxon>Bacteria</taxon>
        <taxon>Bacillati</taxon>
        <taxon>Bacillota</taxon>
        <taxon>Clostridia</taxon>
        <taxon>Lachnospirales</taxon>
        <taxon>Lachnospiraceae</taxon>
        <taxon>Hungatella</taxon>
    </lineage>
</organism>
<keyword evidence="5 9" id="KW-0238">DNA-binding</keyword>
<dbReference type="CDD" id="cd17624">
    <property type="entry name" value="REC_OmpR_PmrA-like"/>
    <property type="match status" value="1"/>
</dbReference>
<dbReference type="PROSITE" id="PS50110">
    <property type="entry name" value="RESPONSE_REGULATORY"/>
    <property type="match status" value="1"/>
</dbReference>
<dbReference type="Proteomes" id="UP000263014">
    <property type="component" value="Unassembled WGS sequence"/>
</dbReference>
<dbReference type="SMART" id="SM00448">
    <property type="entry name" value="REC"/>
    <property type="match status" value="1"/>
</dbReference>
<dbReference type="Pfam" id="PF00072">
    <property type="entry name" value="Response_reg"/>
    <property type="match status" value="1"/>
</dbReference>
<keyword evidence="6" id="KW-0804">Transcription</keyword>
<evidence type="ECO:0000256" key="9">
    <source>
        <dbReference type="PROSITE-ProRule" id="PRU01091"/>
    </source>
</evidence>
<sequence>MKLLLVEDEAMLSKSVSKGLRLLGYAIDCAFDGEEALELYALNEYDLMILDLNLPKLDGIEVLKRIREKDQDFRILILSARNSLEDKINGLDSGSNDYLTKPFDFMELEARIRNLLRRNFKTDSRFLLCGRLRLDTGERQAQYAGQTVVLTRKEYALLEYLFSRLGETVSAEELIEHAWDSETDLFSNSFRFHIHSLRKKLEAAGAGEYIVTKRGQGYILRCPAEDES</sequence>
<comment type="caution">
    <text evidence="12">The sequence shown here is derived from an EMBL/GenBank/DDBJ whole genome shotgun (WGS) entry which is preliminary data.</text>
</comment>
<evidence type="ECO:0000256" key="2">
    <source>
        <dbReference type="ARBA" id="ARBA00022553"/>
    </source>
</evidence>
<keyword evidence="4" id="KW-0805">Transcription regulation</keyword>
<dbReference type="Gene3D" id="3.40.50.2300">
    <property type="match status" value="1"/>
</dbReference>
<protein>
    <recommendedName>
        <fullName evidence="1">Stage 0 sporulation protein A homolog</fullName>
    </recommendedName>
</protein>
<dbReference type="Gene3D" id="1.10.10.10">
    <property type="entry name" value="Winged helix-like DNA-binding domain superfamily/Winged helix DNA-binding domain"/>
    <property type="match status" value="1"/>
</dbReference>
<reference evidence="12 13" key="1">
    <citation type="submission" date="2018-08" db="EMBL/GenBank/DDBJ databases">
        <title>A genome reference for cultivated species of the human gut microbiota.</title>
        <authorList>
            <person name="Zou Y."/>
            <person name="Xue W."/>
            <person name="Luo G."/>
        </authorList>
    </citation>
    <scope>NUCLEOTIDE SEQUENCE [LARGE SCALE GENOMIC DNA]</scope>
    <source>
        <strain evidence="12 13">TM09-12</strain>
    </source>
</reference>
<keyword evidence="3" id="KW-0902">Two-component regulatory system</keyword>
<dbReference type="SMART" id="SM00862">
    <property type="entry name" value="Trans_reg_C"/>
    <property type="match status" value="1"/>
</dbReference>
<dbReference type="PANTHER" id="PTHR48111">
    <property type="entry name" value="REGULATOR OF RPOS"/>
    <property type="match status" value="1"/>
</dbReference>
<dbReference type="InterPro" id="IPR001789">
    <property type="entry name" value="Sig_transdc_resp-reg_receiver"/>
</dbReference>
<feature type="domain" description="OmpR/PhoB-type" evidence="11">
    <location>
        <begin position="124"/>
        <end position="222"/>
    </location>
</feature>
<gene>
    <name evidence="12" type="ORF">DXD79_24990</name>
</gene>
<name>A0A374P0L6_9FIRM</name>
<dbReference type="Gene3D" id="6.10.250.690">
    <property type="match status" value="1"/>
</dbReference>
<evidence type="ECO:0000313" key="13">
    <source>
        <dbReference type="Proteomes" id="UP000263014"/>
    </source>
</evidence>
<dbReference type="PANTHER" id="PTHR48111:SF36">
    <property type="entry name" value="TRANSCRIPTIONAL REGULATORY PROTEIN CUTR"/>
    <property type="match status" value="1"/>
</dbReference>
<dbReference type="GO" id="GO:0006355">
    <property type="term" value="P:regulation of DNA-templated transcription"/>
    <property type="evidence" value="ECO:0007669"/>
    <property type="project" value="InterPro"/>
</dbReference>
<evidence type="ECO:0000256" key="8">
    <source>
        <dbReference type="PROSITE-ProRule" id="PRU00169"/>
    </source>
</evidence>
<dbReference type="Pfam" id="PF00486">
    <property type="entry name" value="Trans_reg_C"/>
    <property type="match status" value="1"/>
</dbReference>
<evidence type="ECO:0000259" key="10">
    <source>
        <dbReference type="PROSITE" id="PS50110"/>
    </source>
</evidence>
<proteinExistence type="predicted"/>
<evidence type="ECO:0000256" key="4">
    <source>
        <dbReference type="ARBA" id="ARBA00023015"/>
    </source>
</evidence>
<dbReference type="InterPro" id="IPR001867">
    <property type="entry name" value="OmpR/PhoB-type_DNA-bd"/>
</dbReference>
<dbReference type="RefSeq" id="WP_117632438.1">
    <property type="nucleotide sequence ID" value="NZ_CACRUH010000084.1"/>
</dbReference>
<dbReference type="PROSITE" id="PS51755">
    <property type="entry name" value="OMPR_PHOB"/>
    <property type="match status" value="1"/>
</dbReference>
<dbReference type="InterPro" id="IPR039420">
    <property type="entry name" value="WalR-like"/>
</dbReference>
<evidence type="ECO:0000259" key="11">
    <source>
        <dbReference type="PROSITE" id="PS51755"/>
    </source>
</evidence>
<evidence type="ECO:0000313" key="12">
    <source>
        <dbReference type="EMBL" id="RGI98797.1"/>
    </source>
</evidence>
<keyword evidence="2 8" id="KW-0597">Phosphoprotein</keyword>
<dbReference type="InterPro" id="IPR011006">
    <property type="entry name" value="CheY-like_superfamily"/>
</dbReference>
<accession>A0A374P0L6</accession>
<feature type="DNA-binding region" description="OmpR/PhoB-type" evidence="9">
    <location>
        <begin position="124"/>
        <end position="222"/>
    </location>
</feature>
<evidence type="ECO:0000256" key="6">
    <source>
        <dbReference type="ARBA" id="ARBA00023163"/>
    </source>
</evidence>
<dbReference type="GO" id="GO:0000976">
    <property type="term" value="F:transcription cis-regulatory region binding"/>
    <property type="evidence" value="ECO:0007669"/>
    <property type="project" value="TreeGrafter"/>
</dbReference>
<dbReference type="GO" id="GO:0005829">
    <property type="term" value="C:cytosol"/>
    <property type="evidence" value="ECO:0007669"/>
    <property type="project" value="TreeGrafter"/>
</dbReference>
<dbReference type="SUPFAM" id="SSF52172">
    <property type="entry name" value="CheY-like"/>
    <property type="match status" value="1"/>
</dbReference>
<dbReference type="CDD" id="cd00383">
    <property type="entry name" value="trans_reg_C"/>
    <property type="match status" value="1"/>
</dbReference>
<comment type="function">
    <text evidence="7">May play the central regulatory role in sporulation. It may be an element of the effector pathway responsible for the activation of sporulation genes in response to nutritional stress. Spo0A may act in concert with spo0H (a sigma factor) to control the expression of some genes that are critical to the sporulation process.</text>
</comment>
<feature type="modified residue" description="4-aspartylphosphate" evidence="8">
    <location>
        <position position="51"/>
    </location>
</feature>
<evidence type="ECO:0000256" key="5">
    <source>
        <dbReference type="ARBA" id="ARBA00023125"/>
    </source>
</evidence>
<feature type="domain" description="Response regulatory" evidence="10">
    <location>
        <begin position="2"/>
        <end position="116"/>
    </location>
</feature>
<dbReference type="AlphaFoldDB" id="A0A374P0L6"/>